<protein>
    <submittedName>
        <fullName evidence="1">Uncharacterized protein</fullName>
    </submittedName>
</protein>
<dbReference type="EMBL" id="UINC01004448">
    <property type="protein sequence ID" value="SVA14404.1"/>
    <property type="molecule type" value="Genomic_DNA"/>
</dbReference>
<evidence type="ECO:0000313" key="1">
    <source>
        <dbReference type="EMBL" id="SVA14404.1"/>
    </source>
</evidence>
<sequence>MKYIFFIFLSVSTVFGQKTSDSFKWQDGNTYRSSVEYTFDDIPDNGSYSCIMSDIKGDIDIIGHPGSGTHLIIERVIQAMSNKNAINMLEKNQIQVFHIETDKTVEIKRLGHRYQNRIQSRFRIHLPFNTNITIESAGGDNRIRKIRGQIEVRT</sequence>
<organism evidence="1">
    <name type="scientific">marine metagenome</name>
    <dbReference type="NCBI Taxonomy" id="408172"/>
    <lineage>
        <taxon>unclassified sequences</taxon>
        <taxon>metagenomes</taxon>
        <taxon>ecological metagenomes</taxon>
    </lineage>
</organism>
<reference evidence="1" key="1">
    <citation type="submission" date="2018-05" db="EMBL/GenBank/DDBJ databases">
        <authorList>
            <person name="Lanie J.A."/>
            <person name="Ng W.-L."/>
            <person name="Kazmierczak K.M."/>
            <person name="Andrzejewski T.M."/>
            <person name="Davidsen T.M."/>
            <person name="Wayne K.J."/>
            <person name="Tettelin H."/>
            <person name="Glass J.I."/>
            <person name="Rusch D."/>
            <person name="Podicherti R."/>
            <person name="Tsui H.-C.T."/>
            <person name="Winkler M.E."/>
        </authorList>
    </citation>
    <scope>NUCLEOTIDE SEQUENCE</scope>
</reference>
<accession>A0A381TF79</accession>
<feature type="non-terminal residue" evidence="1">
    <location>
        <position position="154"/>
    </location>
</feature>
<gene>
    <name evidence="1" type="ORF">METZ01_LOCUS67258</name>
</gene>
<name>A0A381TF79_9ZZZZ</name>
<dbReference type="AlphaFoldDB" id="A0A381TF79"/>
<proteinExistence type="predicted"/>